<feature type="transmembrane region" description="Helical" evidence="1">
    <location>
        <begin position="149"/>
        <end position="166"/>
    </location>
</feature>
<evidence type="ECO:0000313" key="4">
    <source>
        <dbReference type="Proteomes" id="UP000019486"/>
    </source>
</evidence>
<accession>W9H140</accession>
<proteinExistence type="predicted"/>
<keyword evidence="1" id="KW-0472">Membrane</keyword>
<keyword evidence="4" id="KW-1185">Reference proteome</keyword>
<name>W9H140_9PROT</name>
<gene>
    <name evidence="3" type="ORF">N825_17815</name>
</gene>
<dbReference type="Proteomes" id="UP000019486">
    <property type="component" value="Unassembled WGS sequence"/>
</dbReference>
<dbReference type="PANTHER" id="PTHR22911:SF76">
    <property type="entry name" value="EAMA DOMAIN-CONTAINING PROTEIN"/>
    <property type="match status" value="1"/>
</dbReference>
<dbReference type="SUPFAM" id="SSF103481">
    <property type="entry name" value="Multidrug resistance efflux transporter EmrE"/>
    <property type="match status" value="2"/>
</dbReference>
<dbReference type="PANTHER" id="PTHR22911">
    <property type="entry name" value="ACYL-MALONYL CONDENSING ENZYME-RELATED"/>
    <property type="match status" value="1"/>
</dbReference>
<dbReference type="InterPro" id="IPR037185">
    <property type="entry name" value="EmrE-like"/>
</dbReference>
<dbReference type="InterPro" id="IPR000620">
    <property type="entry name" value="EamA_dom"/>
</dbReference>
<dbReference type="STRING" id="1385369.N825_17815"/>
<dbReference type="EMBL" id="AVFL01000026">
    <property type="protein sequence ID" value="EWY37468.1"/>
    <property type="molecule type" value="Genomic_DNA"/>
</dbReference>
<feature type="transmembrane region" description="Helical" evidence="1">
    <location>
        <begin position="239"/>
        <end position="261"/>
    </location>
</feature>
<feature type="transmembrane region" description="Helical" evidence="1">
    <location>
        <begin position="268"/>
        <end position="288"/>
    </location>
</feature>
<dbReference type="GO" id="GO:0016020">
    <property type="term" value="C:membrane"/>
    <property type="evidence" value="ECO:0007669"/>
    <property type="project" value="InterPro"/>
</dbReference>
<keyword evidence="1" id="KW-1133">Transmembrane helix</keyword>
<feature type="transmembrane region" description="Helical" evidence="1">
    <location>
        <begin position="120"/>
        <end position="142"/>
    </location>
</feature>
<sequence>MPSTPNAHPAANQTTISPAAALAADRRARIALIALLAGALGIALSPIFVRLSEIGPVATAFWRIGFAMPVLLVWLALEGRGTDAPRRPSTRRDYLRLTWAGLFFAGDLAVWHWSIQFTSVANSTLLANFAPIFVTLVAWAVFKERFSRVFVGGLALAIGGAVVLMGESLSFSASHLFGDALGVVTAMFYAGYILSVGRLRAEFSTATIMTWTGVVTGVTLLPITLLSGESLIAPTLHGWIILAGLGVISHAGGQSLIAYALAHLPPAFSSVSLLLQPAAAGVFAWMLLDEPLSLLQALGAAIVLAGIFMARRGSR</sequence>
<reference evidence="3 4" key="1">
    <citation type="submission" date="2013-08" db="EMBL/GenBank/DDBJ databases">
        <title>The genome sequence of Skermanella stibiiresistens.</title>
        <authorList>
            <person name="Zhu W."/>
            <person name="Wang G."/>
        </authorList>
    </citation>
    <scope>NUCLEOTIDE SEQUENCE [LARGE SCALE GENOMIC DNA]</scope>
    <source>
        <strain evidence="3 4">SB22</strain>
    </source>
</reference>
<evidence type="ECO:0000259" key="2">
    <source>
        <dbReference type="Pfam" id="PF00892"/>
    </source>
</evidence>
<dbReference type="AlphaFoldDB" id="W9H140"/>
<comment type="caution">
    <text evidence="3">The sequence shown here is derived from an EMBL/GenBank/DDBJ whole genome shotgun (WGS) entry which is preliminary data.</text>
</comment>
<feature type="domain" description="EamA" evidence="2">
    <location>
        <begin position="30"/>
        <end position="165"/>
    </location>
</feature>
<evidence type="ECO:0000256" key="1">
    <source>
        <dbReference type="SAM" id="Phobius"/>
    </source>
</evidence>
<feature type="domain" description="EamA" evidence="2">
    <location>
        <begin position="177"/>
        <end position="310"/>
    </location>
</feature>
<organism evidence="3 4">
    <name type="scientific">Skermanella stibiiresistens SB22</name>
    <dbReference type="NCBI Taxonomy" id="1385369"/>
    <lineage>
        <taxon>Bacteria</taxon>
        <taxon>Pseudomonadati</taxon>
        <taxon>Pseudomonadota</taxon>
        <taxon>Alphaproteobacteria</taxon>
        <taxon>Rhodospirillales</taxon>
        <taxon>Azospirillaceae</taxon>
        <taxon>Skermanella</taxon>
    </lineage>
</organism>
<feature type="transmembrane region" description="Helical" evidence="1">
    <location>
        <begin position="30"/>
        <end position="48"/>
    </location>
</feature>
<dbReference type="OrthoDB" id="8770617at2"/>
<dbReference type="PATRIC" id="fig|1385369.3.peg.5541"/>
<feature type="transmembrane region" description="Helical" evidence="1">
    <location>
        <begin position="172"/>
        <end position="194"/>
    </location>
</feature>
<keyword evidence="1" id="KW-0812">Transmembrane</keyword>
<feature type="transmembrane region" description="Helical" evidence="1">
    <location>
        <begin position="97"/>
        <end position="114"/>
    </location>
</feature>
<dbReference type="Pfam" id="PF00892">
    <property type="entry name" value="EamA"/>
    <property type="match status" value="2"/>
</dbReference>
<feature type="transmembrane region" description="Helical" evidence="1">
    <location>
        <begin position="294"/>
        <end position="310"/>
    </location>
</feature>
<feature type="transmembrane region" description="Helical" evidence="1">
    <location>
        <begin position="206"/>
        <end position="227"/>
    </location>
</feature>
<dbReference type="RefSeq" id="WP_084165104.1">
    <property type="nucleotide sequence ID" value="NZ_AVFL01000026.1"/>
</dbReference>
<feature type="transmembrane region" description="Helical" evidence="1">
    <location>
        <begin position="60"/>
        <end position="77"/>
    </location>
</feature>
<protein>
    <submittedName>
        <fullName evidence="3">Membrane protein</fullName>
    </submittedName>
</protein>
<evidence type="ECO:0000313" key="3">
    <source>
        <dbReference type="EMBL" id="EWY37468.1"/>
    </source>
</evidence>